<feature type="transmembrane region" description="Helical" evidence="1">
    <location>
        <begin position="72"/>
        <end position="94"/>
    </location>
</feature>
<reference evidence="2" key="1">
    <citation type="journal article" date="2015" name="Nature">
        <title>Complex archaea that bridge the gap between prokaryotes and eukaryotes.</title>
        <authorList>
            <person name="Spang A."/>
            <person name="Saw J.H."/>
            <person name="Jorgensen S.L."/>
            <person name="Zaremba-Niedzwiedzka K."/>
            <person name="Martijn J."/>
            <person name="Lind A.E."/>
            <person name="van Eijk R."/>
            <person name="Schleper C."/>
            <person name="Guy L."/>
            <person name="Ettema T.J."/>
        </authorList>
    </citation>
    <scope>NUCLEOTIDE SEQUENCE</scope>
</reference>
<keyword evidence="1" id="KW-0472">Membrane</keyword>
<dbReference type="AlphaFoldDB" id="A0A0F9E521"/>
<organism evidence="2">
    <name type="scientific">marine sediment metagenome</name>
    <dbReference type="NCBI Taxonomy" id="412755"/>
    <lineage>
        <taxon>unclassified sequences</taxon>
        <taxon>metagenomes</taxon>
        <taxon>ecological metagenomes</taxon>
    </lineage>
</organism>
<feature type="transmembrane region" description="Helical" evidence="1">
    <location>
        <begin position="106"/>
        <end position="129"/>
    </location>
</feature>
<gene>
    <name evidence="2" type="ORF">LCGC14_2118190</name>
</gene>
<dbReference type="EMBL" id="LAZR01026318">
    <property type="protein sequence ID" value="KKL69114.1"/>
    <property type="molecule type" value="Genomic_DNA"/>
</dbReference>
<name>A0A0F9E521_9ZZZZ</name>
<protein>
    <submittedName>
        <fullName evidence="2">Uncharacterized protein</fullName>
    </submittedName>
</protein>
<sequence length="153" mass="17003">MKSNSIVRLMFAIAFLIVGIQGFILRDLTFTITLLLLIPIPFLQNMAFTWTSRSRQSGDPDHHRKAAWASNGVWAIAQAFIAANIYTPIAIMIQSSTLSGVEIAKILLTILVYSIATAEGSVFMMKINLGRVTKLPKMFSFLVEKGNREVGKR</sequence>
<feature type="transmembrane region" description="Helical" evidence="1">
    <location>
        <begin position="7"/>
        <end position="24"/>
    </location>
</feature>
<comment type="caution">
    <text evidence="2">The sequence shown here is derived from an EMBL/GenBank/DDBJ whole genome shotgun (WGS) entry which is preliminary data.</text>
</comment>
<feature type="transmembrane region" description="Helical" evidence="1">
    <location>
        <begin position="30"/>
        <end position="51"/>
    </location>
</feature>
<keyword evidence="1" id="KW-0812">Transmembrane</keyword>
<keyword evidence="1" id="KW-1133">Transmembrane helix</keyword>
<evidence type="ECO:0000256" key="1">
    <source>
        <dbReference type="SAM" id="Phobius"/>
    </source>
</evidence>
<accession>A0A0F9E521</accession>
<proteinExistence type="predicted"/>
<evidence type="ECO:0000313" key="2">
    <source>
        <dbReference type="EMBL" id="KKL69114.1"/>
    </source>
</evidence>